<feature type="coiled-coil region" evidence="1">
    <location>
        <begin position="39"/>
        <end position="106"/>
    </location>
</feature>
<reference evidence="3" key="1">
    <citation type="submission" date="2021-02" db="EMBL/GenBank/DDBJ databases">
        <authorList>
            <person name="Nowell W R."/>
        </authorList>
    </citation>
    <scope>NUCLEOTIDE SEQUENCE</scope>
</reference>
<dbReference type="AlphaFoldDB" id="A0A813QF15"/>
<feature type="region of interest" description="Disordered" evidence="2">
    <location>
        <begin position="168"/>
        <end position="199"/>
    </location>
</feature>
<protein>
    <recommendedName>
        <fullName evidence="5">B box-type domain-containing protein</fullName>
    </recommendedName>
</protein>
<evidence type="ECO:0000256" key="2">
    <source>
        <dbReference type="SAM" id="MobiDB-lite"/>
    </source>
</evidence>
<sequence>MSASAVSKKQCVTCNKGGGVLTCDGCQQSFCGKHVIEHRQELAGQLDNIMQEHDLLQQEFHQPSSKKDSLLKKIDKWEKDSIEKIQIAAETARKALEEMLQQVKEEFATKFPIIVETLRASREADDFSEHDLDRWRKQLKELTAEMKSSSIASFVADKNEPIFLRKLQKSGSTPQPPATTTNSTCPSSASTASSTASRKPRLQAGFAQILGPILIEDDGLCAKHTGLTSDYAYVRGRLLYSGGSHTIRFKLEKFKKQYQISSVGWFGYNQTYEHGSCVSDCKKHGYNSNKMEINDILRLTFDCDRRVIQLFHERLKLTHTLKVNIDETPYPWQLLVVLFHSGDCVKVLNDS</sequence>
<evidence type="ECO:0000313" key="4">
    <source>
        <dbReference type="Proteomes" id="UP000663828"/>
    </source>
</evidence>
<gene>
    <name evidence="3" type="ORF">XAT740_LOCUS1200</name>
</gene>
<accession>A0A813QF15</accession>
<comment type="caution">
    <text evidence="3">The sequence shown here is derived from an EMBL/GenBank/DDBJ whole genome shotgun (WGS) entry which is preliminary data.</text>
</comment>
<keyword evidence="4" id="KW-1185">Reference proteome</keyword>
<keyword evidence="1" id="KW-0175">Coiled coil</keyword>
<evidence type="ECO:0008006" key="5">
    <source>
        <dbReference type="Google" id="ProtNLM"/>
    </source>
</evidence>
<feature type="compositionally biased region" description="Low complexity" evidence="2">
    <location>
        <begin position="178"/>
        <end position="197"/>
    </location>
</feature>
<evidence type="ECO:0000256" key="1">
    <source>
        <dbReference type="SAM" id="Coils"/>
    </source>
</evidence>
<name>A0A813QF15_ADIRI</name>
<dbReference type="EMBL" id="CAJNOR010000035">
    <property type="protein sequence ID" value="CAF0766117.1"/>
    <property type="molecule type" value="Genomic_DNA"/>
</dbReference>
<dbReference type="Proteomes" id="UP000663828">
    <property type="component" value="Unassembled WGS sequence"/>
</dbReference>
<evidence type="ECO:0000313" key="3">
    <source>
        <dbReference type="EMBL" id="CAF0766117.1"/>
    </source>
</evidence>
<organism evidence="3 4">
    <name type="scientific">Adineta ricciae</name>
    <name type="common">Rotifer</name>
    <dbReference type="NCBI Taxonomy" id="249248"/>
    <lineage>
        <taxon>Eukaryota</taxon>
        <taxon>Metazoa</taxon>
        <taxon>Spiralia</taxon>
        <taxon>Gnathifera</taxon>
        <taxon>Rotifera</taxon>
        <taxon>Eurotatoria</taxon>
        <taxon>Bdelloidea</taxon>
        <taxon>Adinetida</taxon>
        <taxon>Adinetidae</taxon>
        <taxon>Adineta</taxon>
    </lineage>
</organism>
<proteinExistence type="predicted"/>